<feature type="transmembrane region" description="Helical" evidence="8">
    <location>
        <begin position="535"/>
        <end position="556"/>
    </location>
</feature>
<reference evidence="10 11" key="1">
    <citation type="journal article" date="2018" name="Sci. Rep.">
        <title>Comparative analysis of the Pocillopora damicornis genome highlights role of immune system in coral evolution.</title>
        <authorList>
            <person name="Cunning R."/>
            <person name="Bay R.A."/>
            <person name="Gillette P."/>
            <person name="Baker A.C."/>
            <person name="Traylor-Knowles N."/>
        </authorList>
    </citation>
    <scope>NUCLEOTIDE SEQUENCE [LARGE SCALE GENOMIC DNA]</scope>
    <source>
        <strain evidence="10">RSMAS</strain>
        <tissue evidence="10">Whole animal</tissue>
    </source>
</reference>
<organism evidence="10 11">
    <name type="scientific">Pocillopora damicornis</name>
    <name type="common">Cauliflower coral</name>
    <name type="synonym">Millepora damicornis</name>
    <dbReference type="NCBI Taxonomy" id="46731"/>
    <lineage>
        <taxon>Eukaryota</taxon>
        <taxon>Metazoa</taxon>
        <taxon>Cnidaria</taxon>
        <taxon>Anthozoa</taxon>
        <taxon>Hexacorallia</taxon>
        <taxon>Scleractinia</taxon>
        <taxon>Astrocoeniina</taxon>
        <taxon>Pocilloporidae</taxon>
        <taxon>Pocillopora</taxon>
    </lineage>
</organism>
<dbReference type="GO" id="GO:0005975">
    <property type="term" value="P:carbohydrate metabolic process"/>
    <property type="evidence" value="ECO:0007669"/>
    <property type="project" value="UniProtKB-ARBA"/>
</dbReference>
<dbReference type="Proteomes" id="UP000275408">
    <property type="component" value="Unassembled WGS sequence"/>
</dbReference>
<dbReference type="EMBL" id="RCHS01000650">
    <property type="protein sequence ID" value="RMX57482.1"/>
    <property type="molecule type" value="Genomic_DNA"/>
</dbReference>
<feature type="transmembrane region" description="Helical" evidence="8">
    <location>
        <begin position="172"/>
        <end position="189"/>
    </location>
</feature>
<dbReference type="Pfam" id="PF07779">
    <property type="entry name" value="Cas1_AcylT"/>
    <property type="match status" value="1"/>
</dbReference>
<accession>A0A3M6UUY8</accession>
<dbReference type="OMA" id="VMAIKFV"/>
<proteinExistence type="inferred from homology"/>
<evidence type="ECO:0000256" key="8">
    <source>
        <dbReference type="SAM" id="Phobius"/>
    </source>
</evidence>
<feature type="transmembrane region" description="Helical" evidence="8">
    <location>
        <begin position="427"/>
        <end position="446"/>
    </location>
</feature>
<keyword evidence="5 8" id="KW-1133">Transmembrane helix</keyword>
<gene>
    <name evidence="10" type="ORF">pdam_00020977</name>
</gene>
<protein>
    <recommendedName>
        <fullName evidence="9">Cas1p 10 TM acyl transferase domain-containing protein</fullName>
    </recommendedName>
</protein>
<dbReference type="PANTHER" id="PTHR13533">
    <property type="entry name" value="N-ACETYLNEURAMINATE 9-O-ACETYLTRANSFERASE"/>
    <property type="match status" value="1"/>
</dbReference>
<dbReference type="GO" id="GO:0016020">
    <property type="term" value="C:membrane"/>
    <property type="evidence" value="ECO:0007669"/>
    <property type="project" value="UniProtKB-SubCell"/>
</dbReference>
<name>A0A3M6UUY8_POCDA</name>
<evidence type="ECO:0000313" key="11">
    <source>
        <dbReference type="Proteomes" id="UP000275408"/>
    </source>
</evidence>
<dbReference type="AlphaFoldDB" id="A0A3M6UUY8"/>
<dbReference type="InterPro" id="IPR012419">
    <property type="entry name" value="Cas1_AcylTrans_dom"/>
</dbReference>
<dbReference type="GO" id="GO:0005794">
    <property type="term" value="C:Golgi apparatus"/>
    <property type="evidence" value="ECO:0007669"/>
    <property type="project" value="UniProtKB-ARBA"/>
</dbReference>
<feature type="transmembrane region" description="Helical" evidence="8">
    <location>
        <begin position="258"/>
        <end position="275"/>
    </location>
</feature>
<sequence>MGGAIYKDSAAVHYEEHNIYLNSIQTFGRVEPTRPITIHQKALFCLWLSIIFLWVMLKTKRYILKWRDKRKANEEEDKEAEGDEKAKENVLISLYPVSKSPSVSRFGRGDATEAGQSNRGIFEKLLETDPDQPSFEDFLSKAVIFGVIMLYFWLCDYQHIWPKTQKQYSRDMFTFLFALLVIVAFVYTIRKTPEKLVNRDQTEEWKGWMQVQFVWYHYFDAQEVFNSIRCYIAAYVWMTGFGNFSYFWIKKDYSLFRLLRMMFRLNFLVFMVMAVTNNEFVRYYVCAMHTYWFITVYVMMAVFKSYNKNRYFMAAKFAIYLVINLLIFDIPGASYIVFWPFQFILNVKGTLRYWVYRSTLDHCVTWVGMLCAYNYPYIEQFLKYLEKKHENRRGDHLALLLKVWITLALFGVLLLWFHFVLMQERQYYMTIHPFTSWIVIVIYLWFRNLHPVLRSHYLGLFSWLGKVTLETYLSQIHIYMIGNAQQLLIYIPSYPMLNFMLASVIYVAVSYVLFHQTLFFNTYIFPKNMGIICKNVIVGSIWLGLCYALSFIINLAGLW</sequence>
<evidence type="ECO:0000256" key="1">
    <source>
        <dbReference type="ARBA" id="ARBA00004141"/>
    </source>
</evidence>
<evidence type="ECO:0000256" key="6">
    <source>
        <dbReference type="ARBA" id="ARBA00023136"/>
    </source>
</evidence>
<feature type="transmembrane region" description="Helical" evidence="8">
    <location>
        <begin position="399"/>
        <end position="421"/>
    </location>
</feature>
<feature type="domain" description="Cas1p 10 TM acyl transferase" evidence="9">
    <location>
        <begin position="33"/>
        <end position="536"/>
    </location>
</feature>
<dbReference type="PANTHER" id="PTHR13533:SF45">
    <property type="entry name" value="CAS1P 10 TM ACYL TRANSFERASE DOMAIN-CONTAINING PROTEIN"/>
    <property type="match status" value="1"/>
</dbReference>
<evidence type="ECO:0000256" key="3">
    <source>
        <dbReference type="ARBA" id="ARBA00022679"/>
    </source>
</evidence>
<evidence type="ECO:0000313" key="10">
    <source>
        <dbReference type="EMBL" id="RMX57482.1"/>
    </source>
</evidence>
<comment type="subcellular location">
    <subcellularLocation>
        <location evidence="1">Membrane</location>
        <topology evidence="1">Multi-pass membrane protein</topology>
    </subcellularLocation>
</comment>
<comment type="similarity">
    <text evidence="2">Belongs to the PC-esterase family. CASD1 subfamily.</text>
</comment>
<feature type="transmembrane region" description="Helical" evidence="8">
    <location>
        <begin position="315"/>
        <end position="339"/>
    </location>
</feature>
<evidence type="ECO:0000256" key="4">
    <source>
        <dbReference type="ARBA" id="ARBA00022692"/>
    </source>
</evidence>
<feature type="transmembrane region" description="Helical" evidence="8">
    <location>
        <begin position="281"/>
        <end position="303"/>
    </location>
</feature>
<keyword evidence="6 8" id="KW-0472">Membrane</keyword>
<evidence type="ECO:0000256" key="2">
    <source>
        <dbReference type="ARBA" id="ARBA00010666"/>
    </source>
</evidence>
<dbReference type="OrthoDB" id="1932925at2759"/>
<keyword evidence="4 8" id="KW-0812">Transmembrane</keyword>
<comment type="caution">
    <text evidence="10">The sequence shown here is derived from an EMBL/GenBank/DDBJ whole genome shotgun (WGS) entry which is preliminary data.</text>
</comment>
<feature type="transmembrane region" description="Helical" evidence="8">
    <location>
        <begin position="38"/>
        <end position="57"/>
    </location>
</feature>
<evidence type="ECO:0000256" key="7">
    <source>
        <dbReference type="ARBA" id="ARBA00023180"/>
    </source>
</evidence>
<keyword evidence="3" id="KW-0808">Transferase</keyword>
<keyword evidence="7" id="KW-0325">Glycoprotein</keyword>
<feature type="transmembrane region" description="Helical" evidence="8">
    <location>
        <begin position="494"/>
        <end position="514"/>
    </location>
</feature>
<feature type="transmembrane region" description="Helical" evidence="8">
    <location>
        <begin position="458"/>
        <end position="482"/>
    </location>
</feature>
<dbReference type="GO" id="GO:0016740">
    <property type="term" value="F:transferase activity"/>
    <property type="evidence" value="ECO:0007669"/>
    <property type="project" value="UniProtKB-KW"/>
</dbReference>
<evidence type="ECO:0000259" key="9">
    <source>
        <dbReference type="Pfam" id="PF07779"/>
    </source>
</evidence>
<evidence type="ECO:0000256" key="5">
    <source>
        <dbReference type="ARBA" id="ARBA00022989"/>
    </source>
</evidence>
<feature type="transmembrane region" description="Helical" evidence="8">
    <location>
        <begin position="142"/>
        <end position="160"/>
    </location>
</feature>
<keyword evidence="11" id="KW-1185">Reference proteome</keyword>